<gene>
    <name evidence="3" type="primary">PlxyGV030</name>
</gene>
<evidence type="ECO:0000256" key="1">
    <source>
        <dbReference type="SAM" id="Phobius"/>
    </source>
</evidence>
<dbReference type="SUPFAM" id="SSF48230">
    <property type="entry name" value="Chondroitin AC/alginate lyase"/>
    <property type="match status" value="1"/>
</dbReference>
<dbReference type="InterPro" id="IPR008929">
    <property type="entry name" value="Chondroitin_lyas"/>
</dbReference>
<keyword evidence="1" id="KW-0472">Membrane</keyword>
<dbReference type="Gene3D" id="2.60.40.4340">
    <property type="match status" value="1"/>
</dbReference>
<accession>A0A1B2CSC2</accession>
<dbReference type="InterPro" id="IPR043082">
    <property type="entry name" value="Baculo_ODV-E66_core"/>
</dbReference>
<evidence type="ECO:0000259" key="2">
    <source>
        <dbReference type="Pfam" id="PF04850"/>
    </source>
</evidence>
<dbReference type="Gene3D" id="2.70.98.100">
    <property type="entry name" value="Baculovirus E66 occlusion-derived virus envelope protein, domain 2"/>
    <property type="match status" value="1"/>
</dbReference>
<dbReference type="GO" id="GO:0019031">
    <property type="term" value="C:viral envelope"/>
    <property type="evidence" value="ECO:0007669"/>
    <property type="project" value="InterPro"/>
</dbReference>
<proteinExistence type="predicted"/>
<feature type="domain" description="Baculovirus ODV-E66 C-terminal" evidence="2">
    <location>
        <begin position="307"/>
        <end position="680"/>
    </location>
</feature>
<feature type="transmembrane region" description="Helical" evidence="1">
    <location>
        <begin position="12"/>
        <end position="30"/>
    </location>
</feature>
<reference evidence="3" key="1">
    <citation type="journal article" date="2016" name="Arch. Virol.">
        <title>The comparative analysis of complete genome sequences from two South African betabaculoviruses: Phthorimaea operculella granulovirus and Plutella xylostella granulovirus.</title>
        <authorList>
            <person name="Jukes M.D."/>
            <person name="Motsoeneng B.M."/>
            <person name="Knox C.M."/>
            <person name="Hill M.P."/>
            <person name="Moore S.D."/>
        </authorList>
    </citation>
    <scope>NUCLEOTIDE SEQUENCE</scope>
    <source>
        <strain evidence="3">SA</strain>
    </source>
</reference>
<keyword evidence="1" id="KW-1133">Transmembrane helix</keyword>
<name>A0A1B2CSC2_9BBAC</name>
<dbReference type="InterPro" id="IPR006934">
    <property type="entry name" value="ODV-E66_C_baculovirus"/>
</dbReference>
<keyword evidence="1" id="KW-0812">Transmembrane</keyword>
<sequence length="682" mass="77672">MDHLSLCMSTLYMVLLAVFLLFTVLIYMLHNNYVPPTTPRPPPPPSSTDPVKPITINPPTLEHEVLHEFQLYFNETLPSAFQQKAEKIANPTRAFNTKTVFDNLSPWTSAADFGTMCHTVIGYCVRYKTPSDQLYQDKTLAYNLLNSLKQISSHLPDPAPVQQPPWGSIAEWYHFTITMPEVYMTVTCVLYQTEYHQAAADLTVFWLGLYLPKATHSMGWVRTAGNAMRMGIPYVYSQLLRGVDIFTVSREPEVIDLLEILAFPEVSIGNGIHRDYIYIDHINVRAYGYLINSYFTFNYYTYFLGYDSINRLGLRKCILNVASPEGVVNPAVMSRNGTLYSNVIGHFEVYPVQLHSADYSKVLTNLTDEYYGSVVGQTRRLAYYEADQTNYHHAPLWAMNKRLWNRKNPVINYNETTLRFESGILLQNLNGIMPVRSTTTSTQSFLPAIGETAIAKTPKFGATLIHAKFEELNNLEFKSCTVYYDKGMIQYYYDMQLPEDSVSINCRMVILPRNTTIITDDEDWANLSSYNTATFNGVTCRHINVANLPGLSTFAYRSQVGVDTIEQIISRDSLFQGNGRSAYKLNVDEFVDSATLTYEQDMIIFRNGPLTALFDFPHLAVIDDKYFVYSHALENDYVTTGTLDYLLSVVNIISVIPDNCYLNNDRFIINDSNNGLELIFVK</sequence>
<dbReference type="Gene3D" id="1.50.10.100">
    <property type="entry name" value="Chondroitin AC/alginate lyase"/>
    <property type="match status" value="1"/>
</dbReference>
<evidence type="ECO:0000313" key="3">
    <source>
        <dbReference type="EMBL" id="ANY57549.1"/>
    </source>
</evidence>
<protein>
    <submittedName>
        <fullName evidence="3">PlxyGVORF30 protein</fullName>
    </submittedName>
</protein>
<dbReference type="Pfam" id="PF04850">
    <property type="entry name" value="Baculo_E66"/>
    <property type="match status" value="1"/>
</dbReference>
<dbReference type="EMBL" id="KU666537">
    <property type="protein sequence ID" value="ANY57549.1"/>
    <property type="molecule type" value="Genomic_DNA"/>
</dbReference>
<organism evidence="3">
    <name type="scientific">Plutella xylostella granulovirus</name>
    <dbReference type="NCBI Taxonomy" id="98383"/>
    <lineage>
        <taxon>Viruses</taxon>
        <taxon>Viruses incertae sedis</taxon>
        <taxon>Naldaviricetes</taxon>
        <taxon>Lefavirales</taxon>
        <taxon>Baculoviridae</taxon>
        <taxon>Betabaculovirus</taxon>
        <taxon>Betabaculovirus pluxylostellae</taxon>
    </lineage>
</organism>